<dbReference type="Proteomes" id="UP000245340">
    <property type="component" value="Unplaced"/>
</dbReference>
<organism evidence="2 3">
    <name type="scientific">Odobenus rosmarus divergens</name>
    <name type="common">Pacific walrus</name>
    <dbReference type="NCBI Taxonomy" id="9708"/>
    <lineage>
        <taxon>Eukaryota</taxon>
        <taxon>Metazoa</taxon>
        <taxon>Chordata</taxon>
        <taxon>Craniata</taxon>
        <taxon>Vertebrata</taxon>
        <taxon>Euteleostomi</taxon>
        <taxon>Mammalia</taxon>
        <taxon>Eutheria</taxon>
        <taxon>Laurasiatheria</taxon>
        <taxon>Carnivora</taxon>
        <taxon>Caniformia</taxon>
        <taxon>Pinnipedia</taxon>
        <taxon>Odobenidae</taxon>
        <taxon>Odobenus</taxon>
    </lineage>
</organism>
<gene>
    <name evidence="3" type="primary">LOC101382109</name>
</gene>
<dbReference type="RefSeq" id="XP_004415181.1">
    <property type="nucleotide sequence ID" value="XM_004415124.1"/>
</dbReference>
<evidence type="ECO:0000256" key="1">
    <source>
        <dbReference type="SAM" id="MobiDB-lite"/>
    </source>
</evidence>
<feature type="region of interest" description="Disordered" evidence="1">
    <location>
        <begin position="224"/>
        <end position="250"/>
    </location>
</feature>
<dbReference type="AlphaFoldDB" id="A0A9B0HDZ3"/>
<sequence>MQVTSLGWKNLPEAGLFPLLPRVWSRRGERAGELAPRTGPSVQTSGECVSPPHKRTGPGPNHTNWTERGNEEGRKKSRPKLPPPFSLLCNLLISFRWEMGALSPREGSGASLPGRMLGEAARSPFSSPVAGPKSSFFVRKEGRGDSLLQASPHVPLIPAPPRQVAGAWGQLRAESPLPPQCLVSPGPLGPPCCGRVRAPGVGGAELRSRFPSGSGVCMGESSFHDATGRRGVGGGRTVGEPSPETLGRPPCPRCHSVITGKENCFKKLPC</sequence>
<reference evidence="3" key="1">
    <citation type="submission" date="2025-08" db="UniProtKB">
        <authorList>
            <consortium name="RefSeq"/>
        </authorList>
    </citation>
    <scope>IDENTIFICATION</scope>
</reference>
<accession>A0A9B0HDZ3</accession>
<name>A0A9B0HDZ3_ODORO</name>
<evidence type="ECO:0000313" key="3">
    <source>
        <dbReference type="RefSeq" id="XP_004415181.1"/>
    </source>
</evidence>
<proteinExistence type="predicted"/>
<protein>
    <submittedName>
        <fullName evidence="3">Uncharacterized protein LOC101382109</fullName>
    </submittedName>
</protein>
<keyword evidence="2" id="KW-1185">Reference proteome</keyword>
<evidence type="ECO:0000313" key="2">
    <source>
        <dbReference type="Proteomes" id="UP000245340"/>
    </source>
</evidence>
<feature type="region of interest" description="Disordered" evidence="1">
    <location>
        <begin position="30"/>
        <end position="81"/>
    </location>
</feature>